<evidence type="ECO:0000256" key="4">
    <source>
        <dbReference type="ARBA" id="ARBA00022490"/>
    </source>
</evidence>
<dbReference type="PROSITE" id="PS50166">
    <property type="entry name" value="IMPORTIN_B_NT"/>
    <property type="match status" value="1"/>
</dbReference>
<comment type="subcellular location">
    <subcellularLocation>
        <location evidence="2">Cytoplasm</location>
    </subcellularLocation>
    <subcellularLocation>
        <location evidence="1">Nucleus</location>
    </subcellularLocation>
</comment>
<evidence type="ECO:0000256" key="8">
    <source>
        <dbReference type="SAM" id="MobiDB-lite"/>
    </source>
</evidence>
<dbReference type="GO" id="GO:0005737">
    <property type="term" value="C:cytoplasm"/>
    <property type="evidence" value="ECO:0007669"/>
    <property type="project" value="UniProtKB-SubCell"/>
</dbReference>
<dbReference type="EMBL" id="JANPWB010000010">
    <property type="protein sequence ID" value="KAJ1137177.1"/>
    <property type="molecule type" value="Genomic_DNA"/>
</dbReference>
<dbReference type="Proteomes" id="UP001066276">
    <property type="component" value="Chromosome 6"/>
</dbReference>
<feature type="region of interest" description="Disordered" evidence="8">
    <location>
        <begin position="306"/>
        <end position="325"/>
    </location>
</feature>
<evidence type="ECO:0000259" key="9">
    <source>
        <dbReference type="PROSITE" id="PS50166"/>
    </source>
</evidence>
<feature type="region of interest" description="Disordered" evidence="8">
    <location>
        <begin position="638"/>
        <end position="657"/>
    </location>
</feature>
<feature type="domain" description="Importin N-terminal" evidence="9">
    <location>
        <begin position="24"/>
        <end position="90"/>
    </location>
</feature>
<dbReference type="PANTHER" id="PTHR10527">
    <property type="entry name" value="IMPORTIN BETA"/>
    <property type="match status" value="1"/>
</dbReference>
<evidence type="ECO:0000313" key="10">
    <source>
        <dbReference type="EMBL" id="KAJ1137177.1"/>
    </source>
</evidence>
<dbReference type="Pfam" id="PF25780">
    <property type="entry name" value="TPR_IPO5"/>
    <property type="match status" value="1"/>
</dbReference>
<dbReference type="Pfam" id="PF13513">
    <property type="entry name" value="HEAT_EZ"/>
    <property type="match status" value="1"/>
</dbReference>
<reference evidence="10" key="1">
    <citation type="journal article" date="2022" name="bioRxiv">
        <title>Sequencing and chromosome-scale assembly of the giantPleurodeles waltlgenome.</title>
        <authorList>
            <person name="Brown T."/>
            <person name="Elewa A."/>
            <person name="Iarovenko S."/>
            <person name="Subramanian E."/>
            <person name="Araus A.J."/>
            <person name="Petzold A."/>
            <person name="Susuki M."/>
            <person name="Suzuki K.-i.T."/>
            <person name="Hayashi T."/>
            <person name="Toyoda A."/>
            <person name="Oliveira C."/>
            <person name="Osipova E."/>
            <person name="Leigh N.D."/>
            <person name="Simon A."/>
            <person name="Yun M.H."/>
        </authorList>
    </citation>
    <scope>NUCLEOTIDE SEQUENCE</scope>
    <source>
        <strain evidence="10">20211129_DDA</strain>
        <tissue evidence="10">Liver</tissue>
    </source>
</reference>
<keyword evidence="3" id="KW-0813">Transport</keyword>
<dbReference type="GO" id="GO:0006606">
    <property type="term" value="P:protein import into nucleus"/>
    <property type="evidence" value="ECO:0007669"/>
    <property type="project" value="InterPro"/>
</dbReference>
<dbReference type="Pfam" id="PF03810">
    <property type="entry name" value="IBN_N"/>
    <property type="match status" value="1"/>
</dbReference>
<keyword evidence="4" id="KW-0963">Cytoplasm</keyword>
<evidence type="ECO:0000256" key="7">
    <source>
        <dbReference type="ARBA" id="ARBA00023242"/>
    </source>
</evidence>
<feature type="compositionally biased region" description="Acidic residues" evidence="8">
    <location>
        <begin position="308"/>
        <end position="324"/>
    </location>
</feature>
<dbReference type="GO" id="GO:0031267">
    <property type="term" value="F:small GTPase binding"/>
    <property type="evidence" value="ECO:0007669"/>
    <property type="project" value="InterPro"/>
</dbReference>
<keyword evidence="7" id="KW-0539">Nucleus</keyword>
<keyword evidence="5" id="KW-0677">Repeat</keyword>
<protein>
    <recommendedName>
        <fullName evidence="9">Importin N-terminal domain-containing protein</fullName>
    </recommendedName>
</protein>
<comment type="caution">
    <text evidence="10">The sequence shown here is derived from an EMBL/GenBank/DDBJ whole genome shotgun (WGS) entry which is preliminary data.</text>
</comment>
<dbReference type="InterPro" id="IPR016024">
    <property type="entry name" value="ARM-type_fold"/>
</dbReference>
<accession>A0AAV7QD35</accession>
<gene>
    <name evidence="10" type="ORF">NDU88_003590</name>
</gene>
<sequence>MMAQILESILNSLMQPDNVVIQQATAQLKEAFKDPAVLLALCEVLTGSQNPQIRQFAAVLVRRRLTKTWKKLNPELRQNLKSLVLDAIQREPEHKVRHALAQLASVMLKNETLDKWPQIFQYMQQTSQSNVPEQRQVGLLVLSTALDSCTKAFQPHFRDLLQLFHHTLEDTENKLVLFYTIQAITVMAQYMGKDEMNQMRSLIPKILSAIKELIRGDEAQASEAMEVFDELMESEASIIAQHLTEIVTFCLQIAANNELGDALRVKALSCISFMIKLKGKSILKHKLLPSILNTLFPIMCVEPPVGELDPEDDEDDDTELEGDAEVQSPKQFSVQVIDMLALHLPPEKLFPQLSPLMEPALLSGNPYQRKAALMCLAVISEGCADHIRHKHLQPMLHLVCQALGDENVVVRNAALFALGQFSENLQPDIIKFSDEIMPLLLNYLTILEQSRSGHLPKAYYALENFVENLGPKIAPYLPTLMERILNTLRSPDGTHRAKELSVSALGAIANSAEDLLMPYFPSLIEHLKGYLVNTQDELRPIQIQSLETLGVLARNLGKEVFLPLSEECCQLGLNLCNQVDDPDLRRCTYSLFAALSLILEDGIAPHLEHITTLMVLSLKSREGVVPHYSENKTFTLFEDEDETPAEEETSIDEDEDPDIEGYSVENAYIDEKEDACTALGEIALHASSAFMPYVDQCFVEVFKHMQDPHMNVRKAVYEALCNFCRGVYHVWQKNPSDQNAAALEKMLSVVFPAYFKAVREEKERLVVMSILESMNDMLKEGKGDIVREAGRLSEICNVIREVLQKKTACQDPEAEDTDDDEEQQAEFDAMLVEYAGEGIPLVAAAVGGEAFAPFFAGFLPLLLSKTKPNSSLAEKSFAIGTIAETVQQLGTSCTQFLPRLFPVMLSGAKEEDEEVRSNAIFGIGVLLEQGKEAAYDQYPKVLTLLSAAISREQNARTMDNICGAVARMIVTNAEGMPVDQVLPVMLRAMPLKDDFAENVTVFKCITFLYSKSPEKVIKHLGDIVRISSQVLGTNDLKPETQETLILLLKDVAQRFPQDLQNAMMSLPQEAVGKVNSALSN</sequence>
<proteinExistence type="predicted"/>
<dbReference type="SMART" id="SM00913">
    <property type="entry name" value="IBN_N"/>
    <property type="match status" value="1"/>
</dbReference>
<evidence type="ECO:0000256" key="1">
    <source>
        <dbReference type="ARBA" id="ARBA00004123"/>
    </source>
</evidence>
<dbReference type="Gene3D" id="1.25.10.10">
    <property type="entry name" value="Leucine-rich Repeat Variant"/>
    <property type="match status" value="1"/>
</dbReference>
<evidence type="ECO:0000256" key="6">
    <source>
        <dbReference type="ARBA" id="ARBA00022927"/>
    </source>
</evidence>
<evidence type="ECO:0000313" key="11">
    <source>
        <dbReference type="Proteomes" id="UP001066276"/>
    </source>
</evidence>
<dbReference type="InterPro" id="IPR011989">
    <property type="entry name" value="ARM-like"/>
</dbReference>
<name>A0AAV7QD35_PLEWA</name>
<dbReference type="InterPro" id="IPR057672">
    <property type="entry name" value="TPR_IPO4/5"/>
</dbReference>
<dbReference type="InterPro" id="IPR040122">
    <property type="entry name" value="Importin_beta"/>
</dbReference>
<dbReference type="AlphaFoldDB" id="A0AAV7QD35"/>
<evidence type="ECO:0000256" key="5">
    <source>
        <dbReference type="ARBA" id="ARBA00022737"/>
    </source>
</evidence>
<evidence type="ECO:0000256" key="2">
    <source>
        <dbReference type="ARBA" id="ARBA00004496"/>
    </source>
</evidence>
<keyword evidence="6" id="KW-0653">Protein transport</keyword>
<dbReference type="SUPFAM" id="SSF48371">
    <property type="entry name" value="ARM repeat"/>
    <property type="match status" value="2"/>
</dbReference>
<evidence type="ECO:0000256" key="3">
    <source>
        <dbReference type="ARBA" id="ARBA00022448"/>
    </source>
</evidence>
<keyword evidence="11" id="KW-1185">Reference proteome</keyword>
<organism evidence="10 11">
    <name type="scientific">Pleurodeles waltl</name>
    <name type="common">Iberian ribbed newt</name>
    <dbReference type="NCBI Taxonomy" id="8319"/>
    <lineage>
        <taxon>Eukaryota</taxon>
        <taxon>Metazoa</taxon>
        <taxon>Chordata</taxon>
        <taxon>Craniata</taxon>
        <taxon>Vertebrata</taxon>
        <taxon>Euteleostomi</taxon>
        <taxon>Amphibia</taxon>
        <taxon>Batrachia</taxon>
        <taxon>Caudata</taxon>
        <taxon>Salamandroidea</taxon>
        <taxon>Salamandridae</taxon>
        <taxon>Pleurodelinae</taxon>
        <taxon>Pleurodeles</taxon>
    </lineage>
</organism>
<dbReference type="InterPro" id="IPR001494">
    <property type="entry name" value="Importin-beta_N"/>
</dbReference>